<feature type="transmembrane region" description="Helical" evidence="1">
    <location>
        <begin position="212"/>
        <end position="234"/>
    </location>
</feature>
<feature type="non-terminal residue" evidence="2">
    <location>
        <position position="1"/>
    </location>
</feature>
<protein>
    <submittedName>
        <fullName evidence="2">Uncharacterized protein</fullName>
    </submittedName>
</protein>
<keyword evidence="1" id="KW-0472">Membrane</keyword>
<feature type="transmembrane region" description="Helical" evidence="1">
    <location>
        <begin position="186"/>
        <end position="206"/>
    </location>
</feature>
<proteinExistence type="predicted"/>
<name>A0A0F9EBJ7_9ZZZZ</name>
<dbReference type="AlphaFoldDB" id="A0A0F9EBJ7"/>
<reference evidence="2" key="1">
    <citation type="journal article" date="2015" name="Nature">
        <title>Complex archaea that bridge the gap between prokaryotes and eukaryotes.</title>
        <authorList>
            <person name="Spang A."/>
            <person name="Saw J.H."/>
            <person name="Jorgensen S.L."/>
            <person name="Zaremba-Niedzwiedzka K."/>
            <person name="Martijn J."/>
            <person name="Lind A.E."/>
            <person name="van Eijk R."/>
            <person name="Schleper C."/>
            <person name="Guy L."/>
            <person name="Ettema T.J."/>
        </authorList>
    </citation>
    <scope>NUCLEOTIDE SEQUENCE</scope>
</reference>
<organism evidence="2">
    <name type="scientific">marine sediment metagenome</name>
    <dbReference type="NCBI Taxonomy" id="412755"/>
    <lineage>
        <taxon>unclassified sequences</taxon>
        <taxon>metagenomes</taxon>
        <taxon>ecological metagenomes</taxon>
    </lineage>
</organism>
<comment type="caution">
    <text evidence="2">The sequence shown here is derived from an EMBL/GenBank/DDBJ whole genome shotgun (WGS) entry which is preliminary data.</text>
</comment>
<gene>
    <name evidence="2" type="ORF">LCGC14_2096080</name>
</gene>
<evidence type="ECO:0000313" key="2">
    <source>
        <dbReference type="EMBL" id="KKL71324.1"/>
    </source>
</evidence>
<evidence type="ECO:0000256" key="1">
    <source>
        <dbReference type="SAM" id="Phobius"/>
    </source>
</evidence>
<feature type="transmembrane region" description="Helical" evidence="1">
    <location>
        <begin position="159"/>
        <end position="179"/>
    </location>
</feature>
<accession>A0A0F9EBJ7</accession>
<sequence length="248" mass="27332">QVILAIIGIGFVIMLVSSLSRPGLAAEFSLTIVGRYQVLRPGLESGHHKGPYVLIRRISPTMTAILLDGVERYAVHDKVIFGETDVGYFVLDTGATDHPDGELNLFENQLDWRAALRKKGVEGPLQLLDPLRVAATRPAKELRPEDYRRMNALLGLPDGGWSGLVLLCGAAISMLRGMFCKRTLGFVPFAVFIGLAAFQHAMFLSLSEGPSLCGMVVMIPVMYVACGYFGRWLIRVYTLRKWASLHKA</sequence>
<keyword evidence="1" id="KW-0812">Transmembrane</keyword>
<dbReference type="EMBL" id="LAZR01025628">
    <property type="protein sequence ID" value="KKL71324.1"/>
    <property type="molecule type" value="Genomic_DNA"/>
</dbReference>
<keyword evidence="1" id="KW-1133">Transmembrane helix</keyword>